<evidence type="ECO:0000256" key="1">
    <source>
        <dbReference type="ARBA" id="ARBA00004743"/>
    </source>
</evidence>
<evidence type="ECO:0000256" key="9">
    <source>
        <dbReference type="RuleBase" id="RU003523"/>
    </source>
</evidence>
<dbReference type="InterPro" id="IPR000891">
    <property type="entry name" value="PYR_CT"/>
</dbReference>
<dbReference type="PANTHER" id="PTHR43538:SF1">
    <property type="entry name" value="(R)-CITRAMALATE SYNTHASE"/>
    <property type="match status" value="1"/>
</dbReference>
<dbReference type="SMART" id="SM00917">
    <property type="entry name" value="LeuA_dimer"/>
    <property type="match status" value="1"/>
</dbReference>
<dbReference type="InterPro" id="IPR005675">
    <property type="entry name" value="Citramal_synthase"/>
</dbReference>
<dbReference type="EC" id="2.3.3.21" evidence="8"/>
<dbReference type="PROSITE" id="PS00815">
    <property type="entry name" value="AIPM_HOMOCIT_SYNTH_1"/>
    <property type="match status" value="1"/>
</dbReference>
<comment type="catalytic activity">
    <reaction evidence="7">
        <text>pyruvate + acetyl-CoA + H2O = (3R)-citramalate + CoA + H(+)</text>
        <dbReference type="Rhea" id="RHEA:19045"/>
        <dbReference type="ChEBI" id="CHEBI:15361"/>
        <dbReference type="ChEBI" id="CHEBI:15377"/>
        <dbReference type="ChEBI" id="CHEBI:15378"/>
        <dbReference type="ChEBI" id="CHEBI:30934"/>
        <dbReference type="ChEBI" id="CHEBI:57287"/>
        <dbReference type="ChEBI" id="CHEBI:57288"/>
        <dbReference type="EC" id="2.3.3.21"/>
    </reaction>
</comment>
<evidence type="ECO:0000256" key="4">
    <source>
        <dbReference type="ARBA" id="ARBA00022624"/>
    </source>
</evidence>
<dbReference type="SUPFAM" id="SSF51569">
    <property type="entry name" value="Aldolase"/>
    <property type="match status" value="1"/>
</dbReference>
<dbReference type="AlphaFoldDB" id="A0A9D1L3A7"/>
<keyword evidence="4" id="KW-0412">Isoleucine biosynthesis</keyword>
<dbReference type="InterPro" id="IPR036230">
    <property type="entry name" value="LeuA_allosteric_dom_sf"/>
</dbReference>
<reference evidence="11" key="1">
    <citation type="submission" date="2020-10" db="EMBL/GenBank/DDBJ databases">
        <authorList>
            <person name="Gilroy R."/>
        </authorList>
    </citation>
    <scope>NUCLEOTIDE SEQUENCE</scope>
    <source>
        <strain evidence="11">1063</strain>
    </source>
</reference>
<dbReference type="GO" id="GO:0003852">
    <property type="term" value="F:2-isopropylmalate synthase activity"/>
    <property type="evidence" value="ECO:0007669"/>
    <property type="project" value="InterPro"/>
</dbReference>
<dbReference type="Proteomes" id="UP000824088">
    <property type="component" value="Unassembled WGS sequence"/>
</dbReference>
<feature type="domain" description="Pyruvate carboxyltransferase" evidence="10">
    <location>
        <begin position="3"/>
        <end position="262"/>
    </location>
</feature>
<evidence type="ECO:0000256" key="5">
    <source>
        <dbReference type="ARBA" id="ARBA00022679"/>
    </source>
</evidence>
<protein>
    <recommendedName>
        <fullName evidence="8">Citramalate synthase</fullName>
        <ecNumber evidence="8">2.3.3.21</ecNumber>
    </recommendedName>
</protein>
<keyword evidence="5 9" id="KW-0808">Transferase</keyword>
<dbReference type="PROSITE" id="PS50991">
    <property type="entry name" value="PYR_CT"/>
    <property type="match status" value="1"/>
</dbReference>
<dbReference type="InterPro" id="IPR054691">
    <property type="entry name" value="LeuA/HCS_post-cat"/>
</dbReference>
<dbReference type="Pfam" id="PF08502">
    <property type="entry name" value="LeuA_dimer"/>
    <property type="match status" value="1"/>
</dbReference>
<dbReference type="EMBL" id="DVMN01000111">
    <property type="protein sequence ID" value="HIU21802.1"/>
    <property type="molecule type" value="Genomic_DNA"/>
</dbReference>
<reference evidence="11" key="2">
    <citation type="journal article" date="2021" name="PeerJ">
        <title>Extensive microbial diversity within the chicken gut microbiome revealed by metagenomics and culture.</title>
        <authorList>
            <person name="Gilroy R."/>
            <person name="Ravi A."/>
            <person name="Getino M."/>
            <person name="Pursley I."/>
            <person name="Horton D.L."/>
            <person name="Alikhan N.F."/>
            <person name="Baker D."/>
            <person name="Gharbi K."/>
            <person name="Hall N."/>
            <person name="Watson M."/>
            <person name="Adriaenssens E.M."/>
            <person name="Foster-Nyarko E."/>
            <person name="Jarju S."/>
            <person name="Secka A."/>
            <person name="Antonio M."/>
            <person name="Oren A."/>
            <person name="Chaudhuri R.R."/>
            <person name="La Ragione R."/>
            <person name="Hildebrand F."/>
            <person name="Pallen M.J."/>
        </authorList>
    </citation>
    <scope>NUCLEOTIDE SEQUENCE</scope>
    <source>
        <strain evidence="11">1063</strain>
    </source>
</reference>
<keyword evidence="6" id="KW-0100">Branched-chain amino acid biosynthesis</keyword>
<dbReference type="Gene3D" id="3.20.20.70">
    <property type="entry name" value="Aldolase class I"/>
    <property type="match status" value="1"/>
</dbReference>
<evidence type="ECO:0000256" key="6">
    <source>
        <dbReference type="ARBA" id="ARBA00023304"/>
    </source>
</evidence>
<dbReference type="GO" id="GO:0009097">
    <property type="term" value="P:isoleucine biosynthetic process"/>
    <property type="evidence" value="ECO:0007669"/>
    <property type="project" value="UniProtKB-UniRule"/>
</dbReference>
<dbReference type="Pfam" id="PF00682">
    <property type="entry name" value="HMGL-like"/>
    <property type="match status" value="1"/>
</dbReference>
<gene>
    <name evidence="11" type="ORF">IAD51_06210</name>
</gene>
<dbReference type="InterPro" id="IPR013785">
    <property type="entry name" value="Aldolase_TIM"/>
</dbReference>
<name>A0A9D1L3A7_9FIRM</name>
<dbReference type="GO" id="GO:0043714">
    <property type="term" value="F:(R)-citramalate synthase activity"/>
    <property type="evidence" value="ECO:0007669"/>
    <property type="project" value="UniProtKB-UniRule"/>
</dbReference>
<sequence length="513" mass="55246">MRIEFYDTTLRDGAQAAGISYSLADKKQIFSLLSSFGIDLIEGGDPASNPKDAEFFAECRDAKLVAFGSTRRRNSTAEEDEGLKKLLAAGTDTVCLFGKTSLRHVDEVLHTSPKENLKMIADSVRFFASRGKRVIFDAEHFYDGAAENLDYALECIAAAAEAGADTVTLCDTNGGTSPDAAYGLTRCVTEKFPEIRVGVHFHNDTGTAVASSLAGVRAGAVHVQGTFLGFGERCGNANLSTIIADLMLKDGCERTVRLNELTRTAHAVAEISNINLDPSMPYVGAAAFAHKAGMHSDAVIKDPRTFEHVAPSEVGNRDSILLSEVAGRSAVAKKLESIFPSLDKSNPKTKEILDMVKLMEMKGYQFEGADGSFVMLAERIMNAFEPSFELEHYCIKAVKPDGVNAAEVSIRVGGEVTTVTETGNGPVNALDKALRSALMKHFPQIAEIALIDYKVRVVDSSAATGAMVRVLITSSDKKETWTTVGVSTDIIEASWSALTDSFEYKLTGRGRIV</sequence>
<dbReference type="SUPFAM" id="SSF110921">
    <property type="entry name" value="2-isopropylmalate synthase LeuA, allosteric (dimerisation) domain"/>
    <property type="match status" value="1"/>
</dbReference>
<organism evidence="11 12">
    <name type="scientific">Candidatus Limadaptatus stercorigallinarum</name>
    <dbReference type="NCBI Taxonomy" id="2840845"/>
    <lineage>
        <taxon>Bacteria</taxon>
        <taxon>Bacillati</taxon>
        <taxon>Bacillota</taxon>
        <taxon>Clostridia</taxon>
        <taxon>Eubacteriales</taxon>
        <taxon>Candidatus Limadaptatus</taxon>
    </lineage>
</organism>
<dbReference type="NCBIfam" id="TIGR00977">
    <property type="entry name" value="citramal_synth"/>
    <property type="match status" value="1"/>
</dbReference>
<evidence type="ECO:0000259" key="10">
    <source>
        <dbReference type="PROSITE" id="PS50991"/>
    </source>
</evidence>
<evidence type="ECO:0000256" key="2">
    <source>
        <dbReference type="ARBA" id="ARBA00006154"/>
    </source>
</evidence>
<comment type="similarity">
    <text evidence="2 9">Belongs to the alpha-IPM synthase/homocitrate synthase family.</text>
</comment>
<evidence type="ECO:0000313" key="11">
    <source>
        <dbReference type="EMBL" id="HIU21802.1"/>
    </source>
</evidence>
<dbReference type="Pfam" id="PF22617">
    <property type="entry name" value="HCS_D2"/>
    <property type="match status" value="1"/>
</dbReference>
<accession>A0A9D1L3A7</accession>
<evidence type="ECO:0000313" key="12">
    <source>
        <dbReference type="Proteomes" id="UP000824088"/>
    </source>
</evidence>
<evidence type="ECO:0000256" key="8">
    <source>
        <dbReference type="NCBIfam" id="TIGR00977"/>
    </source>
</evidence>
<dbReference type="GO" id="GO:0009098">
    <property type="term" value="P:L-leucine biosynthetic process"/>
    <property type="evidence" value="ECO:0007669"/>
    <property type="project" value="InterPro"/>
</dbReference>
<dbReference type="PANTHER" id="PTHR43538">
    <property type="entry name" value="ALPHA-IPM SYNTHASE/HOMOCITRATE SYNTHASE"/>
    <property type="match status" value="1"/>
</dbReference>
<comment type="pathway">
    <text evidence="1">Amino-acid biosynthesis; L-isoleucine biosynthesis; 2-oxobutanoate from pyruvate: step 1/3.</text>
</comment>
<dbReference type="InterPro" id="IPR002034">
    <property type="entry name" value="AIPM/Hcit_synth_CS"/>
</dbReference>
<comment type="caution">
    <text evidence="11">The sequence shown here is derived from an EMBL/GenBank/DDBJ whole genome shotgun (WGS) entry which is preliminary data.</text>
</comment>
<dbReference type="Gene3D" id="3.30.160.270">
    <property type="match status" value="1"/>
</dbReference>
<keyword evidence="3" id="KW-0028">Amino-acid biosynthesis</keyword>
<evidence type="ECO:0000256" key="3">
    <source>
        <dbReference type="ARBA" id="ARBA00022605"/>
    </source>
</evidence>
<evidence type="ECO:0000256" key="7">
    <source>
        <dbReference type="ARBA" id="ARBA00048263"/>
    </source>
</evidence>
<proteinExistence type="inferred from homology"/>
<dbReference type="PROSITE" id="PS00816">
    <property type="entry name" value="AIPM_HOMOCIT_SYNTH_2"/>
    <property type="match status" value="1"/>
</dbReference>
<dbReference type="InterPro" id="IPR013709">
    <property type="entry name" value="2-isopropylmalate_synth_dimer"/>
</dbReference>
<dbReference type="Gene3D" id="1.10.238.260">
    <property type="match status" value="1"/>
</dbReference>